<keyword evidence="1" id="KW-0812">Transmembrane</keyword>
<proteinExistence type="predicted"/>
<comment type="caution">
    <text evidence="2">The sequence shown here is derived from an EMBL/GenBank/DDBJ whole genome shotgun (WGS) entry which is preliminary data.</text>
</comment>
<feature type="transmembrane region" description="Helical" evidence="1">
    <location>
        <begin position="6"/>
        <end position="27"/>
    </location>
</feature>
<accession>A0A6A5AIS2</accession>
<feature type="non-terminal residue" evidence="2">
    <location>
        <position position="1"/>
    </location>
</feature>
<keyword evidence="1" id="KW-0472">Membrane</keyword>
<sequence length="111" mass="11960">IHDMTTPHVVIVGSLGIGKTFFGYLVLLRLAKAGKTVVYENGVTNTRILFSRDGTVVEGAGDGFSTSPQPTYYLVDDAKPAADDIESTSYHAKTIEQSSPQKHFLLNGICV</sequence>
<name>A0A6A5AIS2_APHAT</name>
<protein>
    <submittedName>
        <fullName evidence="2">Uncharacterized protein</fullName>
    </submittedName>
</protein>
<evidence type="ECO:0000256" key="1">
    <source>
        <dbReference type="SAM" id="Phobius"/>
    </source>
</evidence>
<dbReference type="AlphaFoldDB" id="A0A6A5AIS2"/>
<dbReference type="VEuPathDB" id="FungiDB:H257_16607"/>
<keyword evidence="1" id="KW-1133">Transmembrane helix</keyword>
<evidence type="ECO:0000313" key="2">
    <source>
        <dbReference type="EMBL" id="KAF0775072.1"/>
    </source>
</evidence>
<organism evidence="2 3">
    <name type="scientific">Aphanomyces astaci</name>
    <name type="common">Crayfish plague agent</name>
    <dbReference type="NCBI Taxonomy" id="112090"/>
    <lineage>
        <taxon>Eukaryota</taxon>
        <taxon>Sar</taxon>
        <taxon>Stramenopiles</taxon>
        <taxon>Oomycota</taxon>
        <taxon>Saprolegniomycetes</taxon>
        <taxon>Saprolegniales</taxon>
        <taxon>Verrucalvaceae</taxon>
        <taxon>Aphanomyces</taxon>
    </lineage>
</organism>
<gene>
    <name evidence="2" type="ORF">AaE_001228</name>
</gene>
<dbReference type="Proteomes" id="UP000469452">
    <property type="component" value="Unassembled WGS sequence"/>
</dbReference>
<evidence type="ECO:0000313" key="3">
    <source>
        <dbReference type="Proteomes" id="UP000469452"/>
    </source>
</evidence>
<reference evidence="2 3" key="1">
    <citation type="submission" date="2019-06" db="EMBL/GenBank/DDBJ databases">
        <title>Genomics analysis of Aphanomyces spp. identifies a new class of oomycete effector associated with host adaptation.</title>
        <authorList>
            <person name="Gaulin E."/>
        </authorList>
    </citation>
    <scope>NUCLEOTIDE SEQUENCE [LARGE SCALE GENOMIC DNA]</scope>
    <source>
        <strain evidence="2 3">E</strain>
    </source>
</reference>
<dbReference type="EMBL" id="VJMI01002344">
    <property type="protein sequence ID" value="KAF0775072.1"/>
    <property type="molecule type" value="Genomic_DNA"/>
</dbReference>